<sequence length="530" mass="59966">MKSIRSVVDLLAFLGLERLSSLLEGERLVEWLELDRIALLQRFKQLHVPLSDRQLIANGLAKAKREGRLADEISGDAAFVSSGRSIRRELPGHAHPTPHPLSHAKAPPAAGIDRIDVSRDIHATHATHVRVFAISDLHCDHPANMDWLRSHMPLEEEGAYDVCLCAGDVSNSEAVLLEALQLLSERFDQVFFTPGNHDMWLPRDVSEHMSSFDQLRLVNEVCASVGVRTQPAWIVSPLGRQDVLVVPLLSWYHASWDKEPELEESETQLQGAGFRAMWADFRRCRWGPALETGSLALAEEFAMMNEPKLSSLVAQLSWREAKGRARPQRILDKTETYALYGAKPTSTSLWPDMDTDNFFTRRTEPRRNQLAQEEEPTEPSENEPFIISMSHFVPMQELIPEKRMLVQGSLHKVSGSSPLNEQIRKLQPSMHIYGHTHLNFDSTYGGIRFVQHALGTPREQKAQTRASSFGFMCVYDGEKGGETAEHWTHWGRHYEEFERDITKTELAPYVKKLNATWNRTAGSRAASSEL</sequence>
<dbReference type="GO" id="GO:0016787">
    <property type="term" value="F:hydrolase activity"/>
    <property type="evidence" value="ECO:0007669"/>
    <property type="project" value="InterPro"/>
</dbReference>
<accession>A0AB34IQ56</accession>
<dbReference type="InterPro" id="IPR029052">
    <property type="entry name" value="Metallo-depent_PP-like"/>
</dbReference>
<dbReference type="CDD" id="cd00838">
    <property type="entry name" value="MPP_superfamily"/>
    <property type="match status" value="1"/>
</dbReference>
<dbReference type="PANTHER" id="PTHR36492">
    <property type="match status" value="1"/>
</dbReference>
<protein>
    <recommendedName>
        <fullName evidence="2">Calcineurin-like phosphoesterase domain-containing protein</fullName>
    </recommendedName>
</protein>
<dbReference type="EMBL" id="JBGBPQ010000020">
    <property type="protein sequence ID" value="KAL1504531.1"/>
    <property type="molecule type" value="Genomic_DNA"/>
</dbReference>
<evidence type="ECO:0000313" key="4">
    <source>
        <dbReference type="Proteomes" id="UP001515480"/>
    </source>
</evidence>
<reference evidence="3 4" key="1">
    <citation type="journal article" date="2024" name="Science">
        <title>Giant polyketide synthase enzymes in the biosynthesis of giant marine polyether toxins.</title>
        <authorList>
            <person name="Fallon T.R."/>
            <person name="Shende V.V."/>
            <person name="Wierzbicki I.H."/>
            <person name="Pendleton A.L."/>
            <person name="Watervoot N.F."/>
            <person name="Auber R.P."/>
            <person name="Gonzalez D.J."/>
            <person name="Wisecaver J.H."/>
            <person name="Moore B.S."/>
        </authorList>
    </citation>
    <scope>NUCLEOTIDE SEQUENCE [LARGE SCALE GENOMIC DNA]</scope>
    <source>
        <strain evidence="3 4">12B1</strain>
    </source>
</reference>
<comment type="caution">
    <text evidence="3">The sequence shown here is derived from an EMBL/GenBank/DDBJ whole genome shotgun (WGS) entry which is preliminary data.</text>
</comment>
<dbReference type="SUPFAM" id="SSF56300">
    <property type="entry name" value="Metallo-dependent phosphatases"/>
    <property type="match status" value="1"/>
</dbReference>
<dbReference type="Proteomes" id="UP001515480">
    <property type="component" value="Unassembled WGS sequence"/>
</dbReference>
<evidence type="ECO:0000259" key="2">
    <source>
        <dbReference type="Pfam" id="PF00149"/>
    </source>
</evidence>
<organism evidence="3 4">
    <name type="scientific">Prymnesium parvum</name>
    <name type="common">Toxic golden alga</name>
    <dbReference type="NCBI Taxonomy" id="97485"/>
    <lineage>
        <taxon>Eukaryota</taxon>
        <taxon>Haptista</taxon>
        <taxon>Haptophyta</taxon>
        <taxon>Prymnesiophyceae</taxon>
        <taxon>Prymnesiales</taxon>
        <taxon>Prymnesiaceae</taxon>
        <taxon>Prymnesium</taxon>
    </lineage>
</organism>
<keyword evidence="4" id="KW-1185">Reference proteome</keyword>
<dbReference type="InterPro" id="IPR004843">
    <property type="entry name" value="Calcineurin-like_PHP"/>
</dbReference>
<evidence type="ECO:0000313" key="3">
    <source>
        <dbReference type="EMBL" id="KAL1504531.1"/>
    </source>
</evidence>
<evidence type="ECO:0000256" key="1">
    <source>
        <dbReference type="SAM" id="MobiDB-lite"/>
    </source>
</evidence>
<dbReference type="InterPro" id="IPR052963">
    <property type="entry name" value="Pantetheine_PDE"/>
</dbReference>
<dbReference type="PANTHER" id="PTHR36492:SF2">
    <property type="entry name" value="[ACYL-CARRIER-PROTEIN] PHOSPHODIESTERASE PPTH"/>
    <property type="match status" value="1"/>
</dbReference>
<feature type="domain" description="Calcineurin-like phosphoesterase" evidence="2">
    <location>
        <begin position="130"/>
        <end position="206"/>
    </location>
</feature>
<dbReference type="Gene3D" id="3.60.21.10">
    <property type="match status" value="1"/>
</dbReference>
<feature type="region of interest" description="Disordered" evidence="1">
    <location>
        <begin position="89"/>
        <end position="108"/>
    </location>
</feature>
<dbReference type="AlphaFoldDB" id="A0AB34IQ56"/>
<gene>
    <name evidence="3" type="ORF">AB1Y20_010933</name>
</gene>
<name>A0AB34IQ56_PRYPA</name>
<proteinExistence type="predicted"/>
<dbReference type="Pfam" id="PF00149">
    <property type="entry name" value="Metallophos"/>
    <property type="match status" value="1"/>
</dbReference>